<proteinExistence type="predicted"/>
<feature type="transmembrane region" description="Helical" evidence="1">
    <location>
        <begin position="542"/>
        <end position="564"/>
    </location>
</feature>
<organism evidence="2 3">
    <name type="scientific">Apiospora rasikravindrae</name>
    <dbReference type="NCBI Taxonomy" id="990691"/>
    <lineage>
        <taxon>Eukaryota</taxon>
        <taxon>Fungi</taxon>
        <taxon>Dikarya</taxon>
        <taxon>Ascomycota</taxon>
        <taxon>Pezizomycotina</taxon>
        <taxon>Sordariomycetes</taxon>
        <taxon>Xylariomycetidae</taxon>
        <taxon>Amphisphaeriales</taxon>
        <taxon>Apiosporaceae</taxon>
        <taxon>Apiospora</taxon>
    </lineage>
</organism>
<evidence type="ECO:0000256" key="1">
    <source>
        <dbReference type="SAM" id="Phobius"/>
    </source>
</evidence>
<sequence>MDKFAPGPSSPYPVYVGFWTNWSQGSVLGSTLTLTQTNANLVIAFVAFLVTVSTANLWGIICFTAHHLYSTNEPRDALHHQRQAILRNNGGPFSGLNTLLRLSWAWRKSKRRSLRRLMPLIVLTAALMGGFTTASIFAAKIATSSEVLISSPTCGVIGNDNRGRSAIDNMQVLTPYMSRGVSVAANYAQQCYATNGPPSPLDCGTYVKKRMPFTVTVNASCPFDPRICRRVNGSLLLDTGLMDSHDDFGINAPSNERWQFRKTVHCSPLITNGFTSQYNITQGTPWRLYYYGENSVEGFNWTHQYPDNTTAAWYRNGSLFKDASYFAPIPQLVRPDGDLSLYFLSSNDVLYTGNTTDDWYRARLHAGKSTTQWNSGEPTDLYVGEEPASPLACVQQQQVCNPNHPSGGRVCTPMSGVLDMNGGSLGLFDEAGAQRLLWSKRAGFSAEGGPIQTAVQALKLDALPSRRSMVSAYQAPLPDDQWQRDVQYWFQVSLAAWQKGFVDSAAGVSNPDVAPWVQAPNNTEEYKLCESQKIRSSAHASFSVFGLFFIVAACILITTINLTLESLAACIQKRCHLDPYSRLEWNTNHTLQLQRLAHEGLGLGEWSDCDKTIPVIRIGSQHVELASLDIREKAHPRLLAVAGVTGSRMIEMSRSRREQW</sequence>
<reference evidence="2 3" key="1">
    <citation type="submission" date="2023-01" db="EMBL/GenBank/DDBJ databases">
        <title>Analysis of 21 Apiospora genomes using comparative genomics revels a genus with tremendous synthesis potential of carbohydrate active enzymes and secondary metabolites.</title>
        <authorList>
            <person name="Sorensen T."/>
        </authorList>
    </citation>
    <scope>NUCLEOTIDE SEQUENCE [LARGE SCALE GENOMIC DNA]</scope>
    <source>
        <strain evidence="2 3">CBS 33761</strain>
    </source>
</reference>
<feature type="transmembrane region" description="Helical" evidence="1">
    <location>
        <begin position="41"/>
        <end position="65"/>
    </location>
</feature>
<name>A0ABR1UB06_9PEZI</name>
<gene>
    <name evidence="2" type="ORF">PG993_000340</name>
</gene>
<accession>A0ABR1UB06</accession>
<keyword evidence="1" id="KW-0472">Membrane</keyword>
<feature type="transmembrane region" description="Helical" evidence="1">
    <location>
        <begin position="117"/>
        <end position="139"/>
    </location>
</feature>
<comment type="caution">
    <text evidence="2">The sequence shown here is derived from an EMBL/GenBank/DDBJ whole genome shotgun (WGS) entry which is preliminary data.</text>
</comment>
<protein>
    <submittedName>
        <fullName evidence="2">Uncharacterized protein</fullName>
    </submittedName>
</protein>
<dbReference type="Proteomes" id="UP001444661">
    <property type="component" value="Unassembled WGS sequence"/>
</dbReference>
<evidence type="ECO:0000313" key="3">
    <source>
        <dbReference type="Proteomes" id="UP001444661"/>
    </source>
</evidence>
<dbReference type="EMBL" id="JAQQWK010000001">
    <property type="protein sequence ID" value="KAK8055113.1"/>
    <property type="molecule type" value="Genomic_DNA"/>
</dbReference>
<keyword evidence="3" id="KW-1185">Reference proteome</keyword>
<keyword evidence="1" id="KW-1133">Transmembrane helix</keyword>
<keyword evidence="1" id="KW-0812">Transmembrane</keyword>
<evidence type="ECO:0000313" key="2">
    <source>
        <dbReference type="EMBL" id="KAK8055113.1"/>
    </source>
</evidence>